<dbReference type="RefSeq" id="WP_103907667.1">
    <property type="nucleotide sequence ID" value="NZ_CP049246.1"/>
</dbReference>
<dbReference type="InterPro" id="IPR008927">
    <property type="entry name" value="6-PGluconate_DH-like_C_sf"/>
</dbReference>
<dbReference type="Proteomes" id="UP000236731">
    <property type="component" value="Unassembled WGS sequence"/>
</dbReference>
<dbReference type="Pfam" id="PF03807">
    <property type="entry name" value="F420_oxidored"/>
    <property type="match status" value="1"/>
</dbReference>
<dbReference type="InterPro" id="IPR028939">
    <property type="entry name" value="P5C_Rdtase_cat_N"/>
</dbReference>
<dbReference type="InterPro" id="IPR037108">
    <property type="entry name" value="TM1727-like_C_sf"/>
</dbReference>
<dbReference type="EMBL" id="FNUT01000014">
    <property type="protein sequence ID" value="SEG69955.1"/>
    <property type="molecule type" value="Genomic_DNA"/>
</dbReference>
<dbReference type="SUPFAM" id="SSF48179">
    <property type="entry name" value="6-phosphogluconate dehydrogenase C-terminal domain-like"/>
    <property type="match status" value="1"/>
</dbReference>
<dbReference type="AlphaFoldDB" id="A0A1H6CBB0"/>
<evidence type="ECO:0000259" key="1">
    <source>
        <dbReference type="Pfam" id="PF03807"/>
    </source>
</evidence>
<evidence type="ECO:0000313" key="3">
    <source>
        <dbReference type="EMBL" id="SEG69955.1"/>
    </source>
</evidence>
<dbReference type="InterPro" id="IPR036291">
    <property type="entry name" value="NAD(P)-bd_dom_sf"/>
</dbReference>
<reference evidence="4" key="1">
    <citation type="submission" date="2016-10" db="EMBL/GenBank/DDBJ databases">
        <authorList>
            <person name="Varghese N."/>
            <person name="Submissions S."/>
        </authorList>
    </citation>
    <scope>NUCLEOTIDE SEQUENCE [LARGE SCALE GENOMIC DNA]</scope>
    <source>
        <strain evidence="4">DSM 22361</strain>
    </source>
</reference>
<dbReference type="Pfam" id="PF10728">
    <property type="entry name" value="DUF2520"/>
    <property type="match status" value="1"/>
</dbReference>
<protein>
    <submittedName>
        <fullName evidence="3">Predicted oxidoreductase, contains short-chain dehydrogenase (SDR) and DUF2520 domains</fullName>
    </submittedName>
</protein>
<evidence type="ECO:0000313" key="4">
    <source>
        <dbReference type="Proteomes" id="UP000236731"/>
    </source>
</evidence>
<dbReference type="Gene3D" id="3.40.50.720">
    <property type="entry name" value="NAD(P)-binding Rossmann-like Domain"/>
    <property type="match status" value="1"/>
</dbReference>
<evidence type="ECO:0000259" key="2">
    <source>
        <dbReference type="Pfam" id="PF10728"/>
    </source>
</evidence>
<gene>
    <name evidence="3" type="ORF">SAMN05421877_11453</name>
</gene>
<accession>A0A1H6CBB0</accession>
<dbReference type="InterPro" id="IPR018931">
    <property type="entry name" value="DUF2520"/>
</dbReference>
<proteinExistence type="predicted"/>
<feature type="domain" description="Pyrroline-5-carboxylate reductase catalytic N-terminal" evidence="1">
    <location>
        <begin position="2"/>
        <end position="87"/>
    </location>
</feature>
<dbReference type="PANTHER" id="PTHR40459:SF1">
    <property type="entry name" value="CONSERVED HYPOTHETICAL ALANINE AND LEUCINE RICH PROTEIN"/>
    <property type="match status" value="1"/>
</dbReference>
<dbReference type="OrthoDB" id="9810755at2"/>
<feature type="domain" description="DUF2520" evidence="2">
    <location>
        <begin position="124"/>
        <end position="247"/>
    </location>
</feature>
<dbReference type="Gene3D" id="1.10.1040.20">
    <property type="entry name" value="ProC-like, C-terminal domain"/>
    <property type="match status" value="1"/>
</dbReference>
<dbReference type="SUPFAM" id="SSF51735">
    <property type="entry name" value="NAD(P)-binding Rossmann-fold domains"/>
    <property type="match status" value="1"/>
</dbReference>
<dbReference type="PANTHER" id="PTHR40459">
    <property type="entry name" value="CONSERVED HYPOTHETICAL ALANINE AND LEUCINE RICH PROTEIN"/>
    <property type="match status" value="1"/>
</dbReference>
<sequence>MKIVLIGSGNIATHMGKAFMHTGHQIVQVYSRTLANAQALAKLLNSTGTDSLEAVVDHADLYLLAVSDAVIPEVAAQLPQELEGLVVHASGATHIDVLDKFRHAGVIYPIQTFSKSVDLELTETPFAVEAREPADTSTLITFMSAISNRVFEGSSEQRMAMHLAAVFANNFSNALFQVAYDLLAQHDLPFDLIRPIILQTAEKVQNNEPRAVQTGPASRNDQNTINKHLQFISSNPDWQSIYQKISDLIVKRKENNSEN</sequence>
<name>A0A1H6CBB0_9SPHI</name>
<keyword evidence="4" id="KW-1185">Reference proteome</keyword>
<organism evidence="3 4">
    <name type="scientific">Sphingobacterium lactis</name>
    <dbReference type="NCBI Taxonomy" id="797291"/>
    <lineage>
        <taxon>Bacteria</taxon>
        <taxon>Pseudomonadati</taxon>
        <taxon>Bacteroidota</taxon>
        <taxon>Sphingobacteriia</taxon>
        <taxon>Sphingobacteriales</taxon>
        <taxon>Sphingobacteriaceae</taxon>
        <taxon>Sphingobacterium</taxon>
    </lineage>
</organism>